<dbReference type="EMBL" id="AB854109">
    <property type="protein sequence ID" value="BAN92325.1"/>
    <property type="molecule type" value="Genomic_DNA"/>
</dbReference>
<dbReference type="KEGG" id="vg:17699641"/>
<keyword evidence="2" id="KW-1185">Reference proteome</keyword>
<proteinExistence type="predicted"/>
<organism evidence="1 2">
    <name type="scientific">Ralstonia phage RSB3</name>
    <dbReference type="NCBI Taxonomy" id="1402875"/>
    <lineage>
        <taxon>Viruses</taxon>
        <taxon>Duplodnaviria</taxon>
        <taxon>Heunggongvirae</taxon>
        <taxon>Uroviricota</taxon>
        <taxon>Caudoviricetes</taxon>
        <taxon>Autographivirales</taxon>
        <taxon>Autoscriptoviridae</taxon>
        <taxon>Jiaoyazivirus</taxon>
        <taxon>Jiaoyazivirus RSB3</taxon>
    </lineage>
</organism>
<reference evidence="1 2" key="1">
    <citation type="submission" date="2013-09" db="EMBL/GenBank/DDBJ databases">
        <title>Genomic characterization of Ralstonia solanacearum phage phiRSB3.</title>
        <authorList>
            <person name="Kawasaki T."/>
            <person name="Matsunami M."/>
            <person name="Fujie M."/>
            <person name="Yamada T."/>
        </authorList>
    </citation>
    <scope>NUCLEOTIDE SEQUENCE [LARGE SCALE GENOMIC DNA]</scope>
</reference>
<evidence type="ECO:0000313" key="2">
    <source>
        <dbReference type="Proteomes" id="UP000016888"/>
    </source>
</evidence>
<dbReference type="Proteomes" id="UP000016888">
    <property type="component" value="Segment"/>
</dbReference>
<accession>U3TJY6</accession>
<dbReference type="RefSeq" id="YP_008853902.1">
    <property type="nucleotide sequence ID" value="NC_022917.1"/>
</dbReference>
<evidence type="ECO:0000313" key="1">
    <source>
        <dbReference type="EMBL" id="BAN92325.1"/>
    </source>
</evidence>
<name>U3TJY6_9CAUD</name>
<dbReference type="GeneID" id="17699641"/>
<protein>
    <submittedName>
        <fullName evidence="1">Uncharacterized protein</fullName>
    </submittedName>
</protein>
<sequence>MKTFSIDISIKGKVTVPETIIRDLRIQATDGPENGGDRFLHELSKQTQGDDDAFVQAALRNALRNIVRNGVINDIGGMGVGVKAAPATVTVSVPERIVTKVKAREQVAVERLDVRSYGEEGSLEQADA</sequence>